<dbReference type="Proteomes" id="UP000243217">
    <property type="component" value="Unassembled WGS sequence"/>
</dbReference>
<proteinExistence type="predicted"/>
<evidence type="ECO:0000313" key="3">
    <source>
        <dbReference type="Proteomes" id="UP000243217"/>
    </source>
</evidence>
<dbReference type="AlphaFoldDB" id="A0A1V9YX92"/>
<feature type="region of interest" description="Disordered" evidence="1">
    <location>
        <begin position="1"/>
        <end position="24"/>
    </location>
</feature>
<reference evidence="2 3" key="1">
    <citation type="journal article" date="2014" name="Genome Biol. Evol.">
        <title>The secreted proteins of Achlya hypogyna and Thraustotheca clavata identify the ancestral oomycete secretome and reveal gene acquisitions by horizontal gene transfer.</title>
        <authorList>
            <person name="Misner I."/>
            <person name="Blouin N."/>
            <person name="Leonard G."/>
            <person name="Richards T.A."/>
            <person name="Lane C.E."/>
        </authorList>
    </citation>
    <scope>NUCLEOTIDE SEQUENCE [LARGE SCALE GENOMIC DNA]</scope>
    <source>
        <strain evidence="2 3">ATCC 34112</strain>
    </source>
</reference>
<sequence>MEANQPKTSVQDRNNAMLASKSPPNTLKFKNGTMAEAIPFDGASITASDPVISQLNQTQLRSTESTITSAAETILDAPEMASSNSLITNILENNTTLAQSAGQDNVTPKDQTVETITSSNTAQNTNVEIPILMAPVGQPLDQGMSTPTSVQENHIATKPIPTNAQASETPALQSPAPLPSDVSVPNSPKALPIAASVGDIHIGEENTAQGSLSGPASSTAVIESSGAVDLTETNVNTTLESSWPVLDASHSTTALTTDPLNRYPVKLFEYTWSNNCFDILPIPRSKSDFHHELRSVYMPAAKRLRTDLHHN</sequence>
<name>A0A1V9YX92_9STRA</name>
<accession>A0A1V9YX92</accession>
<feature type="compositionally biased region" description="Polar residues" evidence="1">
    <location>
        <begin position="1"/>
        <end position="14"/>
    </location>
</feature>
<protein>
    <submittedName>
        <fullName evidence="2">Uncharacterized protein</fullName>
    </submittedName>
</protein>
<keyword evidence="3" id="KW-1185">Reference proteome</keyword>
<evidence type="ECO:0000256" key="1">
    <source>
        <dbReference type="SAM" id="MobiDB-lite"/>
    </source>
</evidence>
<dbReference type="EMBL" id="JNBS01002549">
    <property type="protein sequence ID" value="OQR90388.1"/>
    <property type="molecule type" value="Genomic_DNA"/>
</dbReference>
<gene>
    <name evidence="2" type="ORF">THRCLA_22557</name>
</gene>
<evidence type="ECO:0000313" key="2">
    <source>
        <dbReference type="EMBL" id="OQR90388.1"/>
    </source>
</evidence>
<organism evidence="2 3">
    <name type="scientific">Thraustotheca clavata</name>
    <dbReference type="NCBI Taxonomy" id="74557"/>
    <lineage>
        <taxon>Eukaryota</taxon>
        <taxon>Sar</taxon>
        <taxon>Stramenopiles</taxon>
        <taxon>Oomycota</taxon>
        <taxon>Saprolegniomycetes</taxon>
        <taxon>Saprolegniales</taxon>
        <taxon>Achlyaceae</taxon>
        <taxon>Thraustotheca</taxon>
    </lineage>
</organism>
<comment type="caution">
    <text evidence="2">The sequence shown here is derived from an EMBL/GenBank/DDBJ whole genome shotgun (WGS) entry which is preliminary data.</text>
</comment>